<gene>
    <name evidence="3" type="ORF">P691DRAFT_762314</name>
</gene>
<protein>
    <submittedName>
        <fullName evidence="3">Uncharacterized protein</fullName>
    </submittedName>
</protein>
<accession>A0A9P5X988</accession>
<sequence>MPSSASKDLHVAIVIGVVAGIIVFAILVLMVYLYLRRRKRASGYGIIRATEPAALPVVTPTPTPSNKASSKKSPTIYPPNIPGSQSHKDAAQTSKITPNLMSLNRATSLLSSNATYAPSQSLKKDESNVLSQTTPEVITPILSLRLEPVRTAPTPSLVSNRDMASMNNRSPSIAEFPDLPLVLLTSRVNVPSALLPYSPGDLGYTRHIQSPISPSETHYRDPFDSEVARLLSPRQQGNLEDTLPSAPSTRPPTYHGISHHSMPSHSSFSTLPRIRG</sequence>
<feature type="compositionally biased region" description="Low complexity" evidence="1">
    <location>
        <begin position="255"/>
        <end position="269"/>
    </location>
</feature>
<evidence type="ECO:0000313" key="3">
    <source>
        <dbReference type="EMBL" id="KAF9445646.1"/>
    </source>
</evidence>
<organism evidence="3 4">
    <name type="scientific">Macrolepiota fuliginosa MF-IS2</name>
    <dbReference type="NCBI Taxonomy" id="1400762"/>
    <lineage>
        <taxon>Eukaryota</taxon>
        <taxon>Fungi</taxon>
        <taxon>Dikarya</taxon>
        <taxon>Basidiomycota</taxon>
        <taxon>Agaricomycotina</taxon>
        <taxon>Agaricomycetes</taxon>
        <taxon>Agaricomycetidae</taxon>
        <taxon>Agaricales</taxon>
        <taxon>Agaricineae</taxon>
        <taxon>Agaricaceae</taxon>
        <taxon>Macrolepiota</taxon>
    </lineage>
</organism>
<reference evidence="3" key="1">
    <citation type="submission" date="2020-11" db="EMBL/GenBank/DDBJ databases">
        <authorList>
            <consortium name="DOE Joint Genome Institute"/>
            <person name="Ahrendt S."/>
            <person name="Riley R."/>
            <person name="Andreopoulos W."/>
            <person name="Labutti K."/>
            <person name="Pangilinan J."/>
            <person name="Ruiz-Duenas F.J."/>
            <person name="Barrasa J.M."/>
            <person name="Sanchez-Garcia M."/>
            <person name="Camarero S."/>
            <person name="Miyauchi S."/>
            <person name="Serrano A."/>
            <person name="Linde D."/>
            <person name="Babiker R."/>
            <person name="Drula E."/>
            <person name="Ayuso-Fernandez I."/>
            <person name="Pacheco R."/>
            <person name="Padilla G."/>
            <person name="Ferreira P."/>
            <person name="Barriuso J."/>
            <person name="Kellner H."/>
            <person name="Castanera R."/>
            <person name="Alfaro M."/>
            <person name="Ramirez L."/>
            <person name="Pisabarro A.G."/>
            <person name="Kuo A."/>
            <person name="Tritt A."/>
            <person name="Lipzen A."/>
            <person name="He G."/>
            <person name="Yan M."/>
            <person name="Ng V."/>
            <person name="Cullen D."/>
            <person name="Martin F."/>
            <person name="Rosso M.-N."/>
            <person name="Henrissat B."/>
            <person name="Hibbett D."/>
            <person name="Martinez A.T."/>
            <person name="Grigoriev I.V."/>
        </authorList>
    </citation>
    <scope>NUCLEOTIDE SEQUENCE</scope>
    <source>
        <strain evidence="3">MF-IS2</strain>
    </source>
</reference>
<dbReference type="Proteomes" id="UP000807342">
    <property type="component" value="Unassembled WGS sequence"/>
</dbReference>
<evidence type="ECO:0000256" key="2">
    <source>
        <dbReference type="SAM" id="Phobius"/>
    </source>
</evidence>
<evidence type="ECO:0000313" key="4">
    <source>
        <dbReference type="Proteomes" id="UP000807342"/>
    </source>
</evidence>
<dbReference type="AlphaFoldDB" id="A0A9P5X988"/>
<feature type="transmembrane region" description="Helical" evidence="2">
    <location>
        <begin position="12"/>
        <end position="35"/>
    </location>
</feature>
<evidence type="ECO:0000256" key="1">
    <source>
        <dbReference type="SAM" id="MobiDB-lite"/>
    </source>
</evidence>
<feature type="region of interest" description="Disordered" evidence="1">
    <location>
        <begin position="56"/>
        <end position="91"/>
    </location>
</feature>
<keyword evidence="2" id="KW-1133">Transmembrane helix</keyword>
<keyword evidence="2" id="KW-0472">Membrane</keyword>
<feature type="region of interest" description="Disordered" evidence="1">
    <location>
        <begin position="234"/>
        <end position="276"/>
    </location>
</feature>
<dbReference type="EMBL" id="MU151289">
    <property type="protein sequence ID" value="KAF9445646.1"/>
    <property type="molecule type" value="Genomic_DNA"/>
</dbReference>
<keyword evidence="4" id="KW-1185">Reference proteome</keyword>
<name>A0A9P5X988_9AGAR</name>
<dbReference type="CDD" id="cd12087">
    <property type="entry name" value="TM_EGFR-like"/>
    <property type="match status" value="1"/>
</dbReference>
<keyword evidence="2" id="KW-0812">Transmembrane</keyword>
<proteinExistence type="predicted"/>
<comment type="caution">
    <text evidence="3">The sequence shown here is derived from an EMBL/GenBank/DDBJ whole genome shotgun (WGS) entry which is preliminary data.</text>
</comment>